<feature type="compositionally biased region" description="Basic and acidic residues" evidence="1">
    <location>
        <begin position="228"/>
        <end position="238"/>
    </location>
</feature>
<feature type="compositionally biased region" description="Polar residues" evidence="1">
    <location>
        <begin position="291"/>
        <end position="300"/>
    </location>
</feature>
<comment type="caution">
    <text evidence="2">The sequence shown here is derived from an EMBL/GenBank/DDBJ whole genome shotgun (WGS) entry which is preliminary data.</text>
</comment>
<name>A0A9P6QPH1_9FUNG</name>
<feature type="non-terminal residue" evidence="2">
    <location>
        <position position="300"/>
    </location>
</feature>
<keyword evidence="3" id="KW-1185">Reference proteome</keyword>
<dbReference type="AlphaFoldDB" id="A0A9P6QPH1"/>
<evidence type="ECO:0000313" key="3">
    <source>
        <dbReference type="Proteomes" id="UP000823405"/>
    </source>
</evidence>
<feature type="region of interest" description="Disordered" evidence="1">
    <location>
        <begin position="225"/>
        <end position="255"/>
    </location>
</feature>
<organism evidence="2 3">
    <name type="scientific">Linnemannia gamsii</name>
    <dbReference type="NCBI Taxonomy" id="64522"/>
    <lineage>
        <taxon>Eukaryota</taxon>
        <taxon>Fungi</taxon>
        <taxon>Fungi incertae sedis</taxon>
        <taxon>Mucoromycota</taxon>
        <taxon>Mortierellomycotina</taxon>
        <taxon>Mortierellomycetes</taxon>
        <taxon>Mortierellales</taxon>
        <taxon>Mortierellaceae</taxon>
        <taxon>Linnemannia</taxon>
    </lineage>
</organism>
<sequence>MRLFPSSFCPRVEGLDTELAVRPLDKTAVAILSPTSKEMSDQSNYQRNYKRDLKTIFSEHHFRYLQIRHCGPNMLQMMDKTLHPTEDHPLWRDLSICIDADTVAAGILPRTLDYDLSHLGQTINILMTEMSTSFTNMWQGPLYDKLLGYLLRILLRLHLAPEREAAYKERLKRLSERSKMLKEMRFDKSLSSPKAWKSKVRTLQNDLFQAVRRYFTLLEQDGDVGHYGPKDDNSRDANDNDNSLDVNDDDNGRDDMDERFRIVDRITMLSTTLDCMLATKPIPRNGDLPSLQVQLEQSKA</sequence>
<evidence type="ECO:0000313" key="2">
    <source>
        <dbReference type="EMBL" id="KAG0275395.1"/>
    </source>
</evidence>
<reference evidence="2" key="1">
    <citation type="journal article" date="2020" name="Fungal Divers.">
        <title>Resolving the Mortierellaceae phylogeny through synthesis of multi-gene phylogenetics and phylogenomics.</title>
        <authorList>
            <person name="Vandepol N."/>
            <person name="Liber J."/>
            <person name="Desiro A."/>
            <person name="Na H."/>
            <person name="Kennedy M."/>
            <person name="Barry K."/>
            <person name="Grigoriev I.V."/>
            <person name="Miller A.N."/>
            <person name="O'Donnell K."/>
            <person name="Stajich J.E."/>
            <person name="Bonito G."/>
        </authorList>
    </citation>
    <scope>NUCLEOTIDE SEQUENCE</scope>
    <source>
        <strain evidence="2">NVP60</strain>
    </source>
</reference>
<accession>A0A9P6QPH1</accession>
<gene>
    <name evidence="2" type="ORF">BGZ97_010304</name>
</gene>
<feature type="region of interest" description="Disordered" evidence="1">
    <location>
        <begin position="280"/>
        <end position="300"/>
    </location>
</feature>
<protein>
    <submittedName>
        <fullName evidence="2">Uncharacterized protein</fullName>
    </submittedName>
</protein>
<dbReference type="Proteomes" id="UP000823405">
    <property type="component" value="Unassembled WGS sequence"/>
</dbReference>
<proteinExistence type="predicted"/>
<dbReference type="EMBL" id="JAAAIN010005254">
    <property type="protein sequence ID" value="KAG0275395.1"/>
    <property type="molecule type" value="Genomic_DNA"/>
</dbReference>
<evidence type="ECO:0000256" key="1">
    <source>
        <dbReference type="SAM" id="MobiDB-lite"/>
    </source>
</evidence>